<keyword evidence="2" id="KW-0862">Zinc</keyword>
<keyword evidence="9" id="KW-1185">Reference proteome</keyword>
<dbReference type="InterPro" id="IPR036864">
    <property type="entry name" value="Zn2-C6_fun-type_DNA-bd_sf"/>
</dbReference>
<dbReference type="EMBL" id="PXOG01000014">
    <property type="protein sequence ID" value="RGP81152.1"/>
    <property type="molecule type" value="Genomic_DNA"/>
</dbReference>
<dbReference type="AlphaFoldDB" id="A0A395TA11"/>
<dbReference type="InterPro" id="IPR001138">
    <property type="entry name" value="Zn2Cys6_DnaBD"/>
</dbReference>
<evidence type="ECO:0000256" key="4">
    <source>
        <dbReference type="ARBA" id="ARBA00023125"/>
    </source>
</evidence>
<feature type="domain" description="Zn(2)-C6 fungal-type" evidence="7">
    <location>
        <begin position="18"/>
        <end position="49"/>
    </location>
</feature>
<dbReference type="PANTHER" id="PTHR36206:SF16">
    <property type="entry name" value="TRANSCRIPTION FACTOR DOMAIN-CONTAINING PROTEIN-RELATED"/>
    <property type="match status" value="1"/>
</dbReference>
<reference evidence="8 9" key="1">
    <citation type="journal article" date="2018" name="PLoS Pathog.">
        <title>Evolution of structural diversity of trichothecenes, a family of toxins produced by plant pathogenic and entomopathogenic fungi.</title>
        <authorList>
            <person name="Proctor R.H."/>
            <person name="McCormick S.P."/>
            <person name="Kim H.S."/>
            <person name="Cardoza R.E."/>
            <person name="Stanley A.M."/>
            <person name="Lindo L."/>
            <person name="Kelly A."/>
            <person name="Brown D.W."/>
            <person name="Lee T."/>
            <person name="Vaughan M.M."/>
            <person name="Alexander N.J."/>
            <person name="Busman M."/>
            <person name="Gutierrez S."/>
        </authorList>
    </citation>
    <scope>NUCLEOTIDE SEQUENCE [LARGE SCALE GENOMIC DNA]</scope>
    <source>
        <strain evidence="8 9">NRRL 20695</strain>
    </source>
</reference>
<name>A0A395TA11_9HYPO</name>
<evidence type="ECO:0000256" key="5">
    <source>
        <dbReference type="ARBA" id="ARBA00023163"/>
    </source>
</evidence>
<dbReference type="PANTHER" id="PTHR36206">
    <property type="entry name" value="ASPERCRYPTIN BIOSYNTHESIS CLUSTER-SPECIFIC TRANSCRIPTION REGULATOR ATNN-RELATED"/>
    <property type="match status" value="1"/>
</dbReference>
<dbReference type="STRING" id="694270.A0A395TA11"/>
<keyword evidence="6" id="KW-0539">Nucleus</keyword>
<evidence type="ECO:0000313" key="8">
    <source>
        <dbReference type="EMBL" id="RGP81152.1"/>
    </source>
</evidence>
<keyword evidence="3" id="KW-0805">Transcription regulation</keyword>
<dbReference type="GO" id="GO:0003677">
    <property type="term" value="F:DNA binding"/>
    <property type="evidence" value="ECO:0007669"/>
    <property type="project" value="UniProtKB-KW"/>
</dbReference>
<evidence type="ECO:0000256" key="1">
    <source>
        <dbReference type="ARBA" id="ARBA00022723"/>
    </source>
</evidence>
<evidence type="ECO:0000313" key="9">
    <source>
        <dbReference type="Proteomes" id="UP000266234"/>
    </source>
</evidence>
<dbReference type="Gene3D" id="4.10.240.10">
    <property type="entry name" value="Zn(2)-C6 fungal-type DNA-binding domain"/>
    <property type="match status" value="1"/>
</dbReference>
<gene>
    <name evidence="8" type="ORF">FLONG3_689</name>
</gene>
<dbReference type="CDD" id="cd00067">
    <property type="entry name" value="GAL4"/>
    <property type="match status" value="1"/>
</dbReference>
<keyword evidence="5" id="KW-0804">Transcription</keyword>
<evidence type="ECO:0000259" key="7">
    <source>
        <dbReference type="Pfam" id="PF00172"/>
    </source>
</evidence>
<comment type="caution">
    <text evidence="8">The sequence shown here is derived from an EMBL/GenBank/DDBJ whole genome shotgun (WGS) entry which is preliminary data.</text>
</comment>
<dbReference type="SUPFAM" id="SSF57701">
    <property type="entry name" value="Zn2/Cys6 DNA-binding domain"/>
    <property type="match status" value="1"/>
</dbReference>
<proteinExistence type="predicted"/>
<keyword evidence="1" id="KW-0479">Metal-binding</keyword>
<dbReference type="Proteomes" id="UP000266234">
    <property type="component" value="Unassembled WGS sequence"/>
</dbReference>
<evidence type="ECO:0000256" key="6">
    <source>
        <dbReference type="ARBA" id="ARBA00023242"/>
    </source>
</evidence>
<dbReference type="InterPro" id="IPR052360">
    <property type="entry name" value="Transcr_Regulatory_Proteins"/>
</dbReference>
<dbReference type="GO" id="GO:0008270">
    <property type="term" value="F:zinc ion binding"/>
    <property type="evidence" value="ECO:0007669"/>
    <property type="project" value="InterPro"/>
</dbReference>
<protein>
    <recommendedName>
        <fullName evidence="7">Zn(2)-C6 fungal-type domain-containing protein</fullName>
    </recommendedName>
</protein>
<dbReference type="Pfam" id="PF00172">
    <property type="entry name" value="Zn_clus"/>
    <property type="match status" value="1"/>
</dbReference>
<sequence length="506" mass="58282">MFVQLLLPRISLTLFVNRTRKIKCDEGKPSCRRCVSSRRVCGGYEDETSQRGLTWYRPNQLAARNQKEGRAFQFFNKVAGPVLSGSTDSYFWTHLVMQFSHFEPTVRHAVLSISSLYEEFASGSRITRQICRSTFAIGHYNAAIQQVKSLGDEQLILLLCVLFVCIEYLQGDIHAALQHCRHGIMILNNSDCSGWAREYLVPIFRRLSLTPFFFGGIQSTRLPKLIGFDMAMPEGFTSIKEAQSFIDDLMFQVMECVLDGHDDQRPILVALLDEWQLKAKNLERIVPTSSTTDRYALYGMWIKYKVTRIHIHKPREATEMWYDQHLDAFRSMVDLARKAASAWEIARQQDVLDSSFTFEMGLLPLTFFTVIKCRSIKIRVEALSLVPKLGPAKEGLFDVGTLYRVGRRQIELEHDTLLDDSKMSFQDHEDADEPLPPEEKRFFGVPVKHELEVISDPDGCIYYKRQVHFLKSGRDGQVVVREEYITDDKPRGYNVHIPPMRSAQRM</sequence>
<dbReference type="OrthoDB" id="2593732at2759"/>
<dbReference type="GO" id="GO:0000981">
    <property type="term" value="F:DNA-binding transcription factor activity, RNA polymerase II-specific"/>
    <property type="evidence" value="ECO:0007669"/>
    <property type="project" value="InterPro"/>
</dbReference>
<evidence type="ECO:0000256" key="3">
    <source>
        <dbReference type="ARBA" id="ARBA00023015"/>
    </source>
</evidence>
<accession>A0A395TA11</accession>
<keyword evidence="4" id="KW-0238">DNA-binding</keyword>
<organism evidence="8 9">
    <name type="scientific">Fusarium longipes</name>
    <dbReference type="NCBI Taxonomy" id="694270"/>
    <lineage>
        <taxon>Eukaryota</taxon>
        <taxon>Fungi</taxon>
        <taxon>Dikarya</taxon>
        <taxon>Ascomycota</taxon>
        <taxon>Pezizomycotina</taxon>
        <taxon>Sordariomycetes</taxon>
        <taxon>Hypocreomycetidae</taxon>
        <taxon>Hypocreales</taxon>
        <taxon>Nectriaceae</taxon>
        <taxon>Fusarium</taxon>
    </lineage>
</organism>
<evidence type="ECO:0000256" key="2">
    <source>
        <dbReference type="ARBA" id="ARBA00022833"/>
    </source>
</evidence>